<dbReference type="OrthoDB" id="10071617at2759"/>
<dbReference type="EMBL" id="BGPR01000076">
    <property type="protein sequence ID" value="GBL91118.1"/>
    <property type="molecule type" value="Genomic_DNA"/>
</dbReference>
<accession>A0A4Y2BGE9</accession>
<keyword evidence="2" id="KW-1185">Reference proteome</keyword>
<reference evidence="1 2" key="1">
    <citation type="journal article" date="2019" name="Sci. Rep.">
        <title>Orb-weaving spider Araneus ventricosus genome elucidates the spidroin gene catalogue.</title>
        <authorList>
            <person name="Kono N."/>
            <person name="Nakamura H."/>
            <person name="Ohtoshi R."/>
            <person name="Moran D.A.P."/>
            <person name="Shinohara A."/>
            <person name="Yoshida Y."/>
            <person name="Fujiwara M."/>
            <person name="Mori M."/>
            <person name="Tomita M."/>
            <person name="Arakawa K."/>
        </authorList>
    </citation>
    <scope>NUCLEOTIDE SEQUENCE [LARGE SCALE GENOMIC DNA]</scope>
</reference>
<evidence type="ECO:0000313" key="1">
    <source>
        <dbReference type="EMBL" id="GBL91118.1"/>
    </source>
</evidence>
<evidence type="ECO:0000313" key="2">
    <source>
        <dbReference type="Proteomes" id="UP000499080"/>
    </source>
</evidence>
<gene>
    <name evidence="1" type="ORF">AVEN_184481_1</name>
</gene>
<name>A0A4Y2BGE9_ARAVE</name>
<dbReference type="AlphaFoldDB" id="A0A4Y2BGE9"/>
<sequence>MTNHHAQRITIYQIAELIGIAYPKAMVPTNIINGFKITGIYPFNRNIFSEDEFLSSFITDLPLTPTSINTITVKPNGVTPEDIQAFPKVSLSKTGKSKGRKKYLHKF</sequence>
<comment type="caution">
    <text evidence="1">The sequence shown here is derived from an EMBL/GenBank/DDBJ whole genome shotgun (WGS) entry which is preliminary data.</text>
</comment>
<organism evidence="1 2">
    <name type="scientific">Araneus ventricosus</name>
    <name type="common">Orbweaver spider</name>
    <name type="synonym">Epeira ventricosa</name>
    <dbReference type="NCBI Taxonomy" id="182803"/>
    <lineage>
        <taxon>Eukaryota</taxon>
        <taxon>Metazoa</taxon>
        <taxon>Ecdysozoa</taxon>
        <taxon>Arthropoda</taxon>
        <taxon>Chelicerata</taxon>
        <taxon>Arachnida</taxon>
        <taxon>Araneae</taxon>
        <taxon>Araneomorphae</taxon>
        <taxon>Entelegynae</taxon>
        <taxon>Araneoidea</taxon>
        <taxon>Araneidae</taxon>
        <taxon>Araneus</taxon>
    </lineage>
</organism>
<proteinExistence type="predicted"/>
<dbReference type="Proteomes" id="UP000499080">
    <property type="component" value="Unassembled WGS sequence"/>
</dbReference>
<protein>
    <submittedName>
        <fullName evidence="1">Uncharacterized protein</fullName>
    </submittedName>
</protein>